<feature type="compositionally biased region" description="Low complexity" evidence="1">
    <location>
        <begin position="74"/>
        <end position="87"/>
    </location>
</feature>
<protein>
    <submittedName>
        <fullName evidence="2">Uncharacterized protein</fullName>
    </submittedName>
</protein>
<reference evidence="2" key="1">
    <citation type="submission" date="2022-07" db="EMBL/GenBank/DDBJ databases">
        <title>Phylogenomic reconstructions and comparative analyses of Kickxellomycotina fungi.</title>
        <authorList>
            <person name="Reynolds N.K."/>
            <person name="Stajich J.E."/>
            <person name="Barry K."/>
            <person name="Grigoriev I.V."/>
            <person name="Crous P."/>
            <person name="Smith M.E."/>
        </authorList>
    </citation>
    <scope>NUCLEOTIDE SEQUENCE</scope>
    <source>
        <strain evidence="2">NBRC 100468</strain>
    </source>
</reference>
<organism evidence="2 3">
    <name type="scientific">Mycoemilia scoparia</name>
    <dbReference type="NCBI Taxonomy" id="417184"/>
    <lineage>
        <taxon>Eukaryota</taxon>
        <taxon>Fungi</taxon>
        <taxon>Fungi incertae sedis</taxon>
        <taxon>Zoopagomycota</taxon>
        <taxon>Kickxellomycotina</taxon>
        <taxon>Kickxellomycetes</taxon>
        <taxon>Kickxellales</taxon>
        <taxon>Kickxellaceae</taxon>
        <taxon>Mycoemilia</taxon>
    </lineage>
</organism>
<feature type="region of interest" description="Disordered" evidence="1">
    <location>
        <begin position="68"/>
        <end position="87"/>
    </location>
</feature>
<dbReference type="EMBL" id="JANBPU010000143">
    <property type="protein sequence ID" value="KAJ1915510.1"/>
    <property type="molecule type" value="Genomic_DNA"/>
</dbReference>
<proteinExistence type="predicted"/>
<dbReference type="Proteomes" id="UP001150538">
    <property type="component" value="Unassembled WGS sequence"/>
</dbReference>
<sequence>MAAPKSSFSSTSAHHHLFNDDLRPQKRVCRPLPFLNDSMLASAYPRSYKAMASKLNLTISTTDLCPRPSAVPEASDASSTSSTSSDCTTASLRSASIIKASNINDITSVATSKSCPESSTSSSASSSSSTTTTVAYNSSPVAQIDGSNRGSPLKRCGDQISTTLSEKLYINASFQTTPPPQPAVMARPIKKATAPKPLPLLKINTSVGRDGSRSSMALPPPIQTLRIRTSPPPTTAITTANIGPLTINTNIRPSFAPCPSPRPMAIPNSPSSTTNSSSSSPRSPKFDVPTLIVTPPSPTEDVKQIEATTTATTTNDSSIKSFASAMKLGAWPRPATSLKLLLFDHVGSQFLSPWDMRGRMTRQQAFVTSSAVVSPSGGFDSPPPTSDASNMFHNQYHSAFI</sequence>
<comment type="caution">
    <text evidence="2">The sequence shown here is derived from an EMBL/GenBank/DDBJ whole genome shotgun (WGS) entry which is preliminary data.</text>
</comment>
<evidence type="ECO:0000313" key="2">
    <source>
        <dbReference type="EMBL" id="KAJ1915510.1"/>
    </source>
</evidence>
<evidence type="ECO:0000256" key="1">
    <source>
        <dbReference type="SAM" id="MobiDB-lite"/>
    </source>
</evidence>
<dbReference type="AlphaFoldDB" id="A0A9W8DRE3"/>
<feature type="region of interest" description="Disordered" evidence="1">
    <location>
        <begin position="207"/>
        <end position="240"/>
    </location>
</feature>
<accession>A0A9W8DRE3</accession>
<gene>
    <name evidence="2" type="ORF">H4219_004292</name>
</gene>
<feature type="compositionally biased region" description="Low complexity" evidence="1">
    <location>
        <begin position="110"/>
        <end position="134"/>
    </location>
</feature>
<name>A0A9W8DRE3_9FUNG</name>
<evidence type="ECO:0000313" key="3">
    <source>
        <dbReference type="Proteomes" id="UP001150538"/>
    </source>
</evidence>
<keyword evidence="3" id="KW-1185">Reference proteome</keyword>
<feature type="region of interest" description="Disordered" evidence="1">
    <location>
        <begin position="252"/>
        <end position="313"/>
    </location>
</feature>
<feature type="region of interest" description="Disordered" evidence="1">
    <location>
        <begin position="109"/>
        <end position="134"/>
    </location>
</feature>
<feature type="compositionally biased region" description="Low complexity" evidence="1">
    <location>
        <begin position="267"/>
        <end position="283"/>
    </location>
</feature>